<dbReference type="InterPro" id="IPR000120">
    <property type="entry name" value="Amidase"/>
</dbReference>
<organism evidence="3 4">
    <name type="scientific">Blastococcus aurantiacus</name>
    <dbReference type="NCBI Taxonomy" id="1550231"/>
    <lineage>
        <taxon>Bacteria</taxon>
        <taxon>Bacillati</taxon>
        <taxon>Actinomycetota</taxon>
        <taxon>Actinomycetes</taxon>
        <taxon>Geodermatophilales</taxon>
        <taxon>Geodermatophilaceae</taxon>
        <taxon>Blastococcus</taxon>
    </lineage>
</organism>
<dbReference type="PANTHER" id="PTHR11895:SF7">
    <property type="entry name" value="GLUTAMYL-TRNA(GLN) AMIDOTRANSFERASE SUBUNIT A, MITOCHONDRIAL"/>
    <property type="match status" value="1"/>
</dbReference>
<gene>
    <name evidence="3" type="ORF">SAMN05660662_0748</name>
</gene>
<dbReference type="SUPFAM" id="SSF75304">
    <property type="entry name" value="Amidase signature (AS) enzymes"/>
    <property type="match status" value="1"/>
</dbReference>
<evidence type="ECO:0000256" key="1">
    <source>
        <dbReference type="ARBA" id="ARBA00009199"/>
    </source>
</evidence>
<evidence type="ECO:0000259" key="2">
    <source>
        <dbReference type="Pfam" id="PF01425"/>
    </source>
</evidence>
<accession>A0A1G7HPT9</accession>
<dbReference type="InterPro" id="IPR023631">
    <property type="entry name" value="Amidase_dom"/>
</dbReference>
<keyword evidence="4" id="KW-1185">Reference proteome</keyword>
<reference evidence="4" key="1">
    <citation type="submission" date="2016-10" db="EMBL/GenBank/DDBJ databases">
        <authorList>
            <person name="Varghese N."/>
            <person name="Submissions S."/>
        </authorList>
    </citation>
    <scope>NUCLEOTIDE SEQUENCE [LARGE SCALE GENOMIC DNA]</scope>
    <source>
        <strain evidence="4">DSM 44268</strain>
    </source>
</reference>
<dbReference type="AlphaFoldDB" id="A0A1G7HPT9"/>
<dbReference type="EMBL" id="FNBT01000001">
    <property type="protein sequence ID" value="SDF02336.1"/>
    <property type="molecule type" value="Genomic_DNA"/>
</dbReference>
<dbReference type="PANTHER" id="PTHR11895">
    <property type="entry name" value="TRANSAMIDASE"/>
    <property type="match status" value="1"/>
</dbReference>
<dbReference type="RefSeq" id="WP_255362157.1">
    <property type="nucleotide sequence ID" value="NZ_FNBT01000001.1"/>
</dbReference>
<dbReference type="InterPro" id="IPR036928">
    <property type="entry name" value="AS_sf"/>
</dbReference>
<name>A0A1G7HPT9_9ACTN</name>
<feature type="domain" description="Amidase" evidence="2">
    <location>
        <begin position="60"/>
        <end position="467"/>
    </location>
</feature>
<dbReference type="Pfam" id="PF01425">
    <property type="entry name" value="Amidase"/>
    <property type="match status" value="1"/>
</dbReference>
<proteinExistence type="inferred from homology"/>
<protein>
    <submittedName>
        <fullName evidence="3">Amidase</fullName>
    </submittedName>
</protein>
<dbReference type="GO" id="GO:0003824">
    <property type="term" value="F:catalytic activity"/>
    <property type="evidence" value="ECO:0007669"/>
    <property type="project" value="InterPro"/>
</dbReference>
<dbReference type="Proteomes" id="UP000199406">
    <property type="component" value="Unassembled WGS sequence"/>
</dbReference>
<dbReference type="STRING" id="1550231.SAMN05660662_0748"/>
<sequence>MDASGGLGLPPIVMRAGNGSTGRPVPWAGEFDGPSDPSLVGLPAAEIAARVRSGEITAVDVVRAHLDHIEEVEGRIGAFRVVRREAALAEAAAVDASLTRFALPLAGVPVAIKDNVAVAGETCTDGSPARRGEPERRDHPVVTRLRKAGAVVVGITRAPELCLYAATDGPGTVSRNPWDTALSPAGSSGGSAAAVASGSVPIAHGNDGMGSLRLPAAACGLVTLKPGRGVVPGGIGADDWSGMAVNGALATTVADLAIAHAVLAGETPEPPPAPDRPLRIAVSTRSPVPGVGADAATRAALDAVVAELEAAGHTVVRRNPPITPGAAAGALVRWMAGAEDDAAVLGIDRSELQPRSRTHARLGRLVRRLGLVRPRTQERFRARMVEFFEDVDVLLTPVTTGPPLPARLWHERSFLANITANARWAPWTAAWNLAGLPAAVLPAASRPTGPPVAVQFVGPPGAEGRLLWLAGELERRLPWRRYAPVFDPTATGSTETAAAAT</sequence>
<dbReference type="Gene3D" id="3.90.1300.10">
    <property type="entry name" value="Amidase signature (AS) domain"/>
    <property type="match status" value="1"/>
</dbReference>
<evidence type="ECO:0000313" key="4">
    <source>
        <dbReference type="Proteomes" id="UP000199406"/>
    </source>
</evidence>
<comment type="similarity">
    <text evidence="1">Belongs to the amidase family.</text>
</comment>
<evidence type="ECO:0000313" key="3">
    <source>
        <dbReference type="EMBL" id="SDF02336.1"/>
    </source>
</evidence>